<organism evidence="3 4">
    <name type="scientific">Rhodococcus opacus M213</name>
    <dbReference type="NCBI Taxonomy" id="1129896"/>
    <lineage>
        <taxon>Bacteria</taxon>
        <taxon>Bacillati</taxon>
        <taxon>Actinomycetota</taxon>
        <taxon>Actinomycetes</taxon>
        <taxon>Mycobacteriales</taxon>
        <taxon>Nocardiaceae</taxon>
        <taxon>Rhodococcus</taxon>
    </lineage>
</organism>
<dbReference type="Gene3D" id="3.30.300.220">
    <property type="match status" value="1"/>
</dbReference>
<dbReference type="PANTHER" id="PTHR43802">
    <property type="entry name" value="ENOYL-COA HYDRATASE"/>
    <property type="match status" value="1"/>
</dbReference>
<accession>K8XIX7</accession>
<feature type="region of interest" description="Disordered" evidence="2">
    <location>
        <begin position="1"/>
        <end position="23"/>
    </location>
</feature>
<dbReference type="GO" id="GO:0016853">
    <property type="term" value="F:isomerase activity"/>
    <property type="evidence" value="ECO:0007669"/>
    <property type="project" value="UniProtKB-KW"/>
</dbReference>
<dbReference type="AlphaFoldDB" id="K8XIX7"/>
<keyword evidence="3" id="KW-0413">Isomerase</keyword>
<name>K8XIX7_RHOOP</name>
<dbReference type="SUPFAM" id="SSF52096">
    <property type="entry name" value="ClpP/crotonase"/>
    <property type="match status" value="1"/>
</dbReference>
<comment type="caution">
    <text evidence="3">The sequence shown here is derived from an EMBL/GenBank/DDBJ whole genome shotgun (WGS) entry which is preliminary data.</text>
</comment>
<dbReference type="EMBL" id="AJYC02000110">
    <property type="protein sequence ID" value="EKT78272.1"/>
    <property type="molecule type" value="Genomic_DNA"/>
</dbReference>
<protein>
    <submittedName>
        <fullName evidence="3">Enoyl-CoA hydratase/isomerase</fullName>
    </submittedName>
</protein>
<dbReference type="InterPro" id="IPR029045">
    <property type="entry name" value="ClpP/crotonase-like_dom_sf"/>
</dbReference>
<proteinExistence type="inferred from homology"/>
<dbReference type="PANTHER" id="PTHR43802:SF1">
    <property type="entry name" value="IP11341P-RELATED"/>
    <property type="match status" value="1"/>
</dbReference>
<dbReference type="Pfam" id="PF00378">
    <property type="entry name" value="ECH_1"/>
    <property type="match status" value="1"/>
</dbReference>
<evidence type="ECO:0000256" key="2">
    <source>
        <dbReference type="SAM" id="MobiDB-lite"/>
    </source>
</evidence>
<dbReference type="CDD" id="cd06558">
    <property type="entry name" value="crotonase-like"/>
    <property type="match status" value="1"/>
</dbReference>
<reference evidence="3 4" key="1">
    <citation type="journal article" date="2013" name="Genome Announc.">
        <title>Draft Genome Sequence of Rhodococcus opacus Strain M213 Shows a Diverse Catabolic Potential.</title>
        <authorList>
            <person name="Pathak A."/>
            <person name="Green S.J."/>
            <person name="Ogram A."/>
            <person name="Chauhan A."/>
        </authorList>
    </citation>
    <scope>NUCLEOTIDE SEQUENCE [LARGE SCALE GENOMIC DNA]</scope>
    <source>
        <strain evidence="3 4">M213</strain>
    </source>
</reference>
<gene>
    <name evidence="3" type="ORF">WSS_A33325</name>
</gene>
<evidence type="ECO:0000313" key="3">
    <source>
        <dbReference type="EMBL" id="EKT78272.1"/>
    </source>
</evidence>
<dbReference type="Proteomes" id="UP000005951">
    <property type="component" value="Unassembled WGS sequence"/>
</dbReference>
<dbReference type="InterPro" id="IPR001753">
    <property type="entry name" value="Enoyl-CoA_hydra/iso"/>
</dbReference>
<comment type="similarity">
    <text evidence="1">Belongs to the enoyl-CoA hydratase/isomerase family.</text>
</comment>
<sequence length="238" mass="25123">MSVLSSRGAPTGSGPKPAPDHQPERLRELDMTGTTAPPGTDVVLAQRRGSVLILALNRPDRLNAWNEALEQRYYALLDQADLDPEVRAVVVTGAGRGFCSGVDMDDLSGLVKCGDFSTWCVVTHLAAARCCSASRLSQQSAAQLPAFSSRRCTATFAPPPRRQSSPPRSPAVALSASTASPGCCRASWAGAAQWTSCSPHGSSSARRLFSWGWSTGSSHPSCCSTEVPPLSRRLPSQA</sequence>
<evidence type="ECO:0000313" key="4">
    <source>
        <dbReference type="Proteomes" id="UP000005951"/>
    </source>
</evidence>
<evidence type="ECO:0000256" key="1">
    <source>
        <dbReference type="ARBA" id="ARBA00005254"/>
    </source>
</evidence>